<evidence type="ECO:0000313" key="11">
    <source>
        <dbReference type="EMBL" id="AGJ89731.1"/>
    </source>
</evidence>
<evidence type="ECO:0000256" key="1">
    <source>
        <dbReference type="ARBA" id="ARBA00004141"/>
    </source>
</evidence>
<evidence type="ECO:0000256" key="3">
    <source>
        <dbReference type="ARBA" id="ARBA00016612"/>
    </source>
</evidence>
<evidence type="ECO:0000256" key="10">
    <source>
        <dbReference type="SAM" id="Phobius"/>
    </source>
</evidence>
<feature type="transmembrane region" description="Helical" evidence="10">
    <location>
        <begin position="61"/>
        <end position="83"/>
    </location>
</feature>
<evidence type="ECO:0000256" key="2">
    <source>
        <dbReference type="ARBA" id="ARBA00010519"/>
    </source>
</evidence>
<organism evidence="11">
    <name type="scientific">Diurodrilus subterraneus</name>
    <dbReference type="NCBI Taxonomy" id="1318637"/>
    <lineage>
        <taxon>Eukaryota</taxon>
        <taxon>Metazoa</taxon>
        <taxon>Spiralia</taxon>
        <taxon>Lophotrochozoa</taxon>
        <taxon>Annelida</taxon>
        <taxon>Polychaeta</taxon>
        <taxon>Errantia</taxon>
        <taxon>Eunicida</taxon>
        <taxon>Diurodrilidae</taxon>
        <taxon>Diurodrilus</taxon>
    </lineage>
</organism>
<keyword evidence="6 10" id="KW-1133">Transmembrane helix</keyword>
<evidence type="ECO:0000256" key="9">
    <source>
        <dbReference type="ARBA" id="ARBA00031586"/>
    </source>
</evidence>
<dbReference type="GO" id="GO:0016020">
    <property type="term" value="C:membrane"/>
    <property type="evidence" value="ECO:0007669"/>
    <property type="project" value="UniProtKB-SubCell"/>
</dbReference>
<evidence type="ECO:0000256" key="8">
    <source>
        <dbReference type="ARBA" id="ARBA00023136"/>
    </source>
</evidence>
<dbReference type="EMBL" id="KC790350">
    <property type="protein sequence ID" value="AGJ89731.1"/>
    <property type="molecule type" value="Genomic_DNA"/>
</dbReference>
<evidence type="ECO:0000256" key="4">
    <source>
        <dbReference type="ARBA" id="ARBA00022692"/>
    </source>
</evidence>
<evidence type="ECO:0000256" key="7">
    <source>
        <dbReference type="ARBA" id="ARBA00023027"/>
    </source>
</evidence>
<dbReference type="Pfam" id="PF00420">
    <property type="entry name" value="Oxidored_q2"/>
    <property type="match status" value="1"/>
</dbReference>
<name>M9W9Y0_9ANNE</name>
<keyword evidence="4 10" id="KW-0812">Transmembrane</keyword>
<feature type="transmembrane region" description="Helical" evidence="10">
    <location>
        <begin position="6"/>
        <end position="23"/>
    </location>
</feature>
<keyword evidence="7" id="KW-0520">NAD</keyword>
<protein>
    <recommendedName>
        <fullName evidence="3">NADH-ubiquinone oxidoreductase chain 4L</fullName>
    </recommendedName>
    <alternativeName>
        <fullName evidence="9">NADH dehydrogenase subunit 4L</fullName>
    </alternativeName>
</protein>
<dbReference type="AlphaFoldDB" id="M9W9Y0"/>
<keyword evidence="11" id="KW-0496">Mitochondrion</keyword>
<sequence>MDMPSLLSSSIFLMSILPLLLITMNSHHMLMSLMYLELFMLMMFFLIIMSAEAMNNNELPMALTLISIAAAEGAMGLALLVFLTTSKGHDLLSSLTLAKL</sequence>
<dbReference type="InterPro" id="IPR039428">
    <property type="entry name" value="NUOK/Mnh_C1-like"/>
</dbReference>
<gene>
    <name evidence="11" type="primary">nad4l</name>
</gene>
<dbReference type="Gene3D" id="1.10.287.3510">
    <property type="match status" value="1"/>
</dbReference>
<comment type="similarity">
    <text evidence="2">Belongs to the complex I subunit 4L family.</text>
</comment>
<evidence type="ECO:0000256" key="5">
    <source>
        <dbReference type="ARBA" id="ARBA00022967"/>
    </source>
</evidence>
<geneLocation type="mitochondrion" evidence="11"/>
<keyword evidence="8 10" id="KW-0472">Membrane</keyword>
<feature type="transmembrane region" description="Helical" evidence="10">
    <location>
        <begin position="30"/>
        <end position="49"/>
    </location>
</feature>
<accession>M9W9Y0</accession>
<keyword evidence="5" id="KW-1278">Translocase</keyword>
<reference evidence="11" key="1">
    <citation type="journal article" date="2013" name="Mol. Phylogenet. Evol.">
        <title>Mitochondrial genomes to the rescue - Diurodrilidae in the myzostomid trap.</title>
        <authorList>
            <person name="Golombek A."/>
            <person name="Tobergte S."/>
            <person name="Nesnidal M.P."/>
            <person name="Purschke G."/>
            <person name="Struck T.H."/>
        </authorList>
    </citation>
    <scope>NUCLEOTIDE SEQUENCE</scope>
</reference>
<evidence type="ECO:0000256" key="6">
    <source>
        <dbReference type="ARBA" id="ARBA00022989"/>
    </source>
</evidence>
<comment type="subcellular location">
    <subcellularLocation>
        <location evidence="1">Membrane</location>
        <topology evidence="1">Multi-pass membrane protein</topology>
    </subcellularLocation>
</comment>
<proteinExistence type="inferred from homology"/>